<dbReference type="EMBL" id="MU790997">
    <property type="protein sequence ID" value="KAJ3991579.1"/>
    <property type="molecule type" value="Genomic_DNA"/>
</dbReference>
<gene>
    <name evidence="2" type="ORF">F5050DRAFT_1715973</name>
</gene>
<name>A0ABQ8PZA7_9AGAR</name>
<protein>
    <submittedName>
        <fullName evidence="2">Uncharacterized protein</fullName>
    </submittedName>
</protein>
<feature type="region of interest" description="Disordered" evidence="1">
    <location>
        <begin position="1"/>
        <end position="26"/>
    </location>
</feature>
<proteinExistence type="predicted"/>
<evidence type="ECO:0000313" key="2">
    <source>
        <dbReference type="EMBL" id="KAJ3991579.1"/>
    </source>
</evidence>
<keyword evidence="3" id="KW-1185">Reference proteome</keyword>
<evidence type="ECO:0000256" key="1">
    <source>
        <dbReference type="SAM" id="MobiDB-lite"/>
    </source>
</evidence>
<dbReference type="Proteomes" id="UP001163828">
    <property type="component" value="Unassembled WGS sequence"/>
</dbReference>
<organism evidence="2 3">
    <name type="scientific">Lentinula boryana</name>
    <dbReference type="NCBI Taxonomy" id="40481"/>
    <lineage>
        <taxon>Eukaryota</taxon>
        <taxon>Fungi</taxon>
        <taxon>Dikarya</taxon>
        <taxon>Basidiomycota</taxon>
        <taxon>Agaricomycotina</taxon>
        <taxon>Agaricomycetes</taxon>
        <taxon>Agaricomycetidae</taxon>
        <taxon>Agaricales</taxon>
        <taxon>Marasmiineae</taxon>
        <taxon>Omphalotaceae</taxon>
        <taxon>Lentinula</taxon>
    </lineage>
</organism>
<accession>A0ABQ8PZA7</accession>
<comment type="caution">
    <text evidence="2">The sequence shown here is derived from an EMBL/GenBank/DDBJ whole genome shotgun (WGS) entry which is preliminary data.</text>
</comment>
<sequence>MSVPACDPISPVQAAHNRAEKVEKQRQDLSEHHAHYLAANTAWHVDGRGQILVKKPMDNINVVPEPAIISVIGRIDGNDLYVACDGGYKGPTPYTKDFLGANCHSSLGNQIRTLEKEVAVMGANETISIVHHSKHFPSSSLIKLHHSLFSRVDNQVHAESVLLEDDSEDTAENQAGAVAEIRFTLVHHVIGKGNNFKNVFTADVIDVIIIHGAPPCVVTPRRARVFAIHPSSPTKRPRQG</sequence>
<evidence type="ECO:0000313" key="3">
    <source>
        <dbReference type="Proteomes" id="UP001163828"/>
    </source>
</evidence>
<reference evidence="2" key="1">
    <citation type="submission" date="2022-08" db="EMBL/GenBank/DDBJ databases">
        <authorList>
            <consortium name="DOE Joint Genome Institute"/>
            <person name="Min B."/>
            <person name="Riley R."/>
            <person name="Sierra-Patev S."/>
            <person name="Naranjo-Ortiz M."/>
            <person name="Looney B."/>
            <person name="Konkel Z."/>
            <person name="Slot J.C."/>
            <person name="Sakamoto Y."/>
            <person name="Steenwyk J.L."/>
            <person name="Rokas A."/>
            <person name="Carro J."/>
            <person name="Camarero S."/>
            <person name="Ferreira P."/>
            <person name="Molpeceres G."/>
            <person name="Ruiz-Duenas F.J."/>
            <person name="Serrano A."/>
            <person name="Henrissat B."/>
            <person name="Drula E."/>
            <person name="Hughes K.W."/>
            <person name="Mata J.L."/>
            <person name="Ishikawa N.K."/>
            <person name="Vargas-Isla R."/>
            <person name="Ushijima S."/>
            <person name="Smith C.A."/>
            <person name="Ahrendt S."/>
            <person name="Andreopoulos W."/>
            <person name="He G."/>
            <person name="Labutti K."/>
            <person name="Lipzen A."/>
            <person name="Ng V."/>
            <person name="Sandor L."/>
            <person name="Barry K."/>
            <person name="Martinez A.T."/>
            <person name="Xiao Y."/>
            <person name="Gibbons J.G."/>
            <person name="Terashima K."/>
            <person name="Hibbett D.S."/>
            <person name="Grigoriev I.V."/>
        </authorList>
    </citation>
    <scope>NUCLEOTIDE SEQUENCE</scope>
    <source>
        <strain evidence="2">TFB10827</strain>
    </source>
</reference>
<feature type="compositionally biased region" description="Basic and acidic residues" evidence="1">
    <location>
        <begin position="17"/>
        <end position="26"/>
    </location>
</feature>